<evidence type="ECO:0000256" key="2">
    <source>
        <dbReference type="ARBA" id="ARBA00022598"/>
    </source>
</evidence>
<comment type="subunit">
    <text evidence="9">Homodimer.</text>
</comment>
<keyword evidence="1 9" id="KW-0963">Cytoplasm</keyword>
<feature type="binding site" evidence="9">
    <location>
        <begin position="207"/>
        <end position="209"/>
    </location>
    <ligand>
        <name>ATP</name>
        <dbReference type="ChEBI" id="CHEBI:30616"/>
    </ligand>
</feature>
<feature type="binding site" evidence="9">
    <location>
        <begin position="175"/>
        <end position="176"/>
    </location>
    <ligand>
        <name>ATP</name>
        <dbReference type="ChEBI" id="CHEBI:30616"/>
    </ligand>
</feature>
<keyword evidence="7 9" id="KW-0460">Magnesium</keyword>
<comment type="function">
    <text evidence="9">Catalyzes a mechanistically unusual reaction, the ATP-dependent insertion of CO2 between the N7 and N8 nitrogen atoms of 7,8-diaminopelargonic acid (DAPA, also called 7,8-diammoniononanoate) to form a ureido ring.</text>
</comment>
<proteinExistence type="inferred from homology"/>
<dbReference type="Pfam" id="PF13500">
    <property type="entry name" value="AAA_26"/>
    <property type="match status" value="1"/>
</dbReference>
<keyword evidence="2 9" id="KW-0436">Ligase</keyword>
<feature type="binding site" evidence="9">
    <location>
        <position position="115"/>
    </location>
    <ligand>
        <name>Mg(2+)</name>
        <dbReference type="ChEBI" id="CHEBI:18420"/>
    </ligand>
</feature>
<feature type="active site" evidence="9">
    <location>
        <position position="45"/>
    </location>
</feature>
<feature type="binding site" evidence="9">
    <location>
        <position position="49"/>
    </location>
    <ligand>
        <name>substrate</name>
    </ligand>
</feature>
<gene>
    <name evidence="9 10" type="primary">bioD</name>
    <name evidence="10" type="ORF">VPK24_02160</name>
</gene>
<keyword evidence="5 9" id="KW-0093">Biotin biosynthesis</keyword>
<dbReference type="Gene3D" id="3.40.50.300">
    <property type="entry name" value="P-loop containing nucleotide triphosphate hydrolases"/>
    <property type="match status" value="1"/>
</dbReference>
<dbReference type="PANTHER" id="PTHR43210">
    <property type="entry name" value="DETHIOBIOTIN SYNTHETASE"/>
    <property type="match status" value="1"/>
</dbReference>
<dbReference type="SUPFAM" id="SSF52540">
    <property type="entry name" value="P-loop containing nucleoside triphosphate hydrolases"/>
    <property type="match status" value="1"/>
</dbReference>
<feature type="binding site" evidence="9">
    <location>
        <begin position="17"/>
        <end position="22"/>
    </location>
    <ligand>
        <name>ATP</name>
        <dbReference type="ChEBI" id="CHEBI:30616"/>
    </ligand>
</feature>
<comment type="caution">
    <text evidence="9">Lacks conserved residue(s) required for the propagation of feature annotation.</text>
</comment>
<comment type="cofactor">
    <cofactor evidence="9">
        <name>Mg(2+)</name>
        <dbReference type="ChEBI" id="CHEBI:18420"/>
    </cofactor>
</comment>
<dbReference type="InterPro" id="IPR004472">
    <property type="entry name" value="DTB_synth_BioD"/>
</dbReference>
<organism evidence="10 11">
    <name type="scientific">Limnothrix redekei LRLZ20PSL1</name>
    <dbReference type="NCBI Taxonomy" id="3112953"/>
    <lineage>
        <taxon>Bacteria</taxon>
        <taxon>Bacillati</taxon>
        <taxon>Cyanobacteriota</taxon>
        <taxon>Cyanophyceae</taxon>
        <taxon>Pseudanabaenales</taxon>
        <taxon>Pseudanabaenaceae</taxon>
        <taxon>Limnothrix</taxon>
    </lineage>
</organism>
<dbReference type="Proteomes" id="UP001604335">
    <property type="component" value="Unassembled WGS sequence"/>
</dbReference>
<evidence type="ECO:0000313" key="11">
    <source>
        <dbReference type="Proteomes" id="UP001604335"/>
    </source>
</evidence>
<evidence type="ECO:0000313" key="10">
    <source>
        <dbReference type="EMBL" id="MFG3816425.1"/>
    </source>
</evidence>
<keyword evidence="6 9" id="KW-0067">ATP-binding</keyword>
<dbReference type="CDD" id="cd03109">
    <property type="entry name" value="DTBS"/>
    <property type="match status" value="1"/>
</dbReference>
<evidence type="ECO:0000256" key="3">
    <source>
        <dbReference type="ARBA" id="ARBA00022723"/>
    </source>
</evidence>
<dbReference type="HAMAP" id="MF_00336">
    <property type="entry name" value="BioD"/>
    <property type="match status" value="1"/>
</dbReference>
<keyword evidence="4 9" id="KW-0547">Nucleotide-binding</keyword>
<feature type="binding site" evidence="9">
    <location>
        <position position="53"/>
    </location>
    <ligand>
        <name>Mg(2+)</name>
        <dbReference type="ChEBI" id="CHEBI:18420"/>
    </ligand>
</feature>
<evidence type="ECO:0000256" key="4">
    <source>
        <dbReference type="ARBA" id="ARBA00022741"/>
    </source>
</evidence>
<comment type="subcellular location">
    <subcellularLocation>
        <location evidence="9">Cytoplasm</location>
    </subcellularLocation>
</comment>
<dbReference type="EMBL" id="JAZAQF010000012">
    <property type="protein sequence ID" value="MFG3816425.1"/>
    <property type="molecule type" value="Genomic_DNA"/>
</dbReference>
<sequence length="235" mass="25024">MSERRPQQLAIAGSDTEVGKTVFVLALAAYWQQHCQKQGALGLLKPVQSGEGDQEIYGELFADLNQSPESFNPIRLQAPLAPPIAAEREGKMIDLALAWQALQTLQSDRSFILIEGAGGLGSPVTWELTFADVVAAWRLPLVLVVPVKLGAIAQAVANVALARQFPIPLRGIVLNEVTAVSAADREALAPIGLIESLTHVPVLGYLPHVGNWRDRAALAAAAAHLNLEPLGISPC</sequence>
<comment type="catalytic activity">
    <reaction evidence="8">
        <text>(7R,8S)-8-amino-7-(carboxyamino)nonanoate + ATP = (4R,5S)-dethiobiotin + ADP + phosphate + H(+)</text>
        <dbReference type="Rhea" id="RHEA:63684"/>
        <dbReference type="ChEBI" id="CHEBI:15378"/>
        <dbReference type="ChEBI" id="CHEBI:30616"/>
        <dbReference type="ChEBI" id="CHEBI:43474"/>
        <dbReference type="ChEBI" id="CHEBI:149470"/>
        <dbReference type="ChEBI" id="CHEBI:149473"/>
        <dbReference type="ChEBI" id="CHEBI:456216"/>
    </reaction>
</comment>
<protein>
    <recommendedName>
        <fullName evidence="9">ATP-dependent dethiobiotin synthetase BioD</fullName>
        <ecNumber evidence="9">6.3.3.3</ecNumber>
    </recommendedName>
    <alternativeName>
        <fullName evidence="9">DTB synthetase</fullName>
        <shortName evidence="9">DTBS</shortName>
    </alternativeName>
    <alternativeName>
        <fullName evidence="9">Dethiobiotin synthase</fullName>
    </alternativeName>
</protein>
<evidence type="ECO:0000256" key="8">
    <source>
        <dbReference type="ARBA" id="ARBA00047386"/>
    </source>
</evidence>
<dbReference type="GO" id="GO:0004141">
    <property type="term" value="F:dethiobiotin synthase activity"/>
    <property type="evidence" value="ECO:0007669"/>
    <property type="project" value="UniProtKB-EC"/>
</dbReference>
<feature type="binding site" evidence="9">
    <location>
        <begin position="115"/>
        <end position="118"/>
    </location>
    <ligand>
        <name>ATP</name>
        <dbReference type="ChEBI" id="CHEBI:30616"/>
    </ligand>
</feature>
<reference evidence="11" key="1">
    <citation type="journal article" date="2024" name="Algal Res.">
        <title>Biochemical, toxicological and genomic investigation of a high-biomass producing Limnothrix strain isolated from Italian shallow drinking water reservoir.</title>
        <authorList>
            <person name="Simonazzi M."/>
            <person name="Shishido T.K."/>
            <person name="Delbaje E."/>
            <person name="Wahlsten M."/>
            <person name="Fewer D.P."/>
            <person name="Sivonen K."/>
            <person name="Pezzolesi L."/>
            <person name="Pistocchi R."/>
        </authorList>
    </citation>
    <scope>NUCLEOTIDE SEQUENCE [LARGE SCALE GENOMIC DNA]</scope>
    <source>
        <strain evidence="11">LRLZ20PSL1</strain>
    </source>
</reference>
<keyword evidence="11" id="KW-1185">Reference proteome</keyword>
<keyword evidence="3 9" id="KW-0479">Metal-binding</keyword>
<dbReference type="PANTHER" id="PTHR43210:SF2">
    <property type="entry name" value="ATP-DEPENDENT DETHIOBIOTIN SYNTHETASE BIOD 2"/>
    <property type="match status" value="1"/>
</dbReference>
<comment type="pathway">
    <text evidence="9">Cofactor biosynthesis; biotin biosynthesis; biotin from 7,8-diaminononanoate: step 1/2.</text>
</comment>
<evidence type="ECO:0000256" key="1">
    <source>
        <dbReference type="ARBA" id="ARBA00022490"/>
    </source>
</evidence>
<comment type="similarity">
    <text evidence="9">Belongs to the dethiobiotin synthetase family.</text>
</comment>
<evidence type="ECO:0000256" key="9">
    <source>
        <dbReference type="HAMAP-Rule" id="MF_00336"/>
    </source>
</evidence>
<evidence type="ECO:0000256" key="6">
    <source>
        <dbReference type="ARBA" id="ARBA00022840"/>
    </source>
</evidence>
<accession>A0ABW7C8E5</accession>
<dbReference type="PIRSF" id="PIRSF006755">
    <property type="entry name" value="DTB_synth"/>
    <property type="match status" value="1"/>
</dbReference>
<dbReference type="InterPro" id="IPR027417">
    <property type="entry name" value="P-loop_NTPase"/>
</dbReference>
<evidence type="ECO:0000256" key="7">
    <source>
        <dbReference type="ARBA" id="ARBA00022842"/>
    </source>
</evidence>
<dbReference type="RefSeq" id="WP_393010312.1">
    <property type="nucleotide sequence ID" value="NZ_JAZAQF010000012.1"/>
</dbReference>
<dbReference type="NCBIfam" id="TIGR00347">
    <property type="entry name" value="bioD"/>
    <property type="match status" value="1"/>
</dbReference>
<feature type="binding site" evidence="9">
    <location>
        <position position="53"/>
    </location>
    <ligand>
        <name>ATP</name>
        <dbReference type="ChEBI" id="CHEBI:30616"/>
    </ligand>
</feature>
<feature type="binding site" evidence="9">
    <location>
        <position position="21"/>
    </location>
    <ligand>
        <name>Mg(2+)</name>
        <dbReference type="ChEBI" id="CHEBI:18420"/>
    </ligand>
</feature>
<comment type="caution">
    <text evidence="10">The sequence shown here is derived from an EMBL/GenBank/DDBJ whole genome shotgun (WGS) entry which is preliminary data.</text>
</comment>
<dbReference type="EC" id="6.3.3.3" evidence="9"/>
<name>A0ABW7C8E5_9CYAN</name>
<evidence type="ECO:0000256" key="5">
    <source>
        <dbReference type="ARBA" id="ARBA00022756"/>
    </source>
</evidence>
<comment type="catalytic activity">
    <reaction evidence="9">
        <text>(7R,8S)-7,8-diammoniononanoate + CO2 + ATP = (4R,5S)-dethiobiotin + ADP + phosphate + 3 H(+)</text>
        <dbReference type="Rhea" id="RHEA:15805"/>
        <dbReference type="ChEBI" id="CHEBI:15378"/>
        <dbReference type="ChEBI" id="CHEBI:16526"/>
        <dbReference type="ChEBI" id="CHEBI:30616"/>
        <dbReference type="ChEBI" id="CHEBI:43474"/>
        <dbReference type="ChEBI" id="CHEBI:149469"/>
        <dbReference type="ChEBI" id="CHEBI:149473"/>
        <dbReference type="ChEBI" id="CHEBI:456216"/>
        <dbReference type="EC" id="6.3.3.3"/>
    </reaction>
</comment>